<name>A0ABN1XII4_9ACTN</name>
<keyword evidence="3" id="KW-0804">Transcription</keyword>
<keyword evidence="6" id="KW-1185">Reference proteome</keyword>
<dbReference type="CDD" id="cd00090">
    <property type="entry name" value="HTH_ARSR"/>
    <property type="match status" value="1"/>
</dbReference>
<evidence type="ECO:0000313" key="5">
    <source>
        <dbReference type="EMBL" id="GAA1382632.1"/>
    </source>
</evidence>
<evidence type="ECO:0000259" key="4">
    <source>
        <dbReference type="SMART" id="SM00418"/>
    </source>
</evidence>
<gene>
    <name evidence="5" type="ORF">GCM10009639_01980</name>
</gene>
<comment type="caution">
    <text evidence="5">The sequence shown here is derived from an EMBL/GenBank/DDBJ whole genome shotgun (WGS) entry which is preliminary data.</text>
</comment>
<dbReference type="InterPro" id="IPR036388">
    <property type="entry name" value="WH-like_DNA-bd_sf"/>
</dbReference>
<dbReference type="Gene3D" id="1.10.10.10">
    <property type="entry name" value="Winged helix-like DNA-binding domain superfamily/Winged helix DNA-binding domain"/>
    <property type="match status" value="1"/>
</dbReference>
<dbReference type="InterPro" id="IPR036390">
    <property type="entry name" value="WH_DNA-bd_sf"/>
</dbReference>
<protein>
    <submittedName>
        <fullName evidence="5">DUF5937 family protein</fullName>
    </submittedName>
</protein>
<dbReference type="RefSeq" id="WP_344323761.1">
    <property type="nucleotide sequence ID" value="NZ_BAAAKJ010000011.1"/>
</dbReference>
<evidence type="ECO:0000256" key="1">
    <source>
        <dbReference type="ARBA" id="ARBA00023015"/>
    </source>
</evidence>
<proteinExistence type="predicted"/>
<feature type="domain" description="HTH arsR-type" evidence="4">
    <location>
        <begin position="253"/>
        <end position="325"/>
    </location>
</feature>
<dbReference type="Pfam" id="PF01022">
    <property type="entry name" value="HTH_5"/>
    <property type="match status" value="1"/>
</dbReference>
<organism evidence="5 6">
    <name type="scientific">Kitasatospora putterlickiae</name>
    <dbReference type="NCBI Taxonomy" id="221725"/>
    <lineage>
        <taxon>Bacteria</taxon>
        <taxon>Bacillati</taxon>
        <taxon>Actinomycetota</taxon>
        <taxon>Actinomycetes</taxon>
        <taxon>Kitasatosporales</taxon>
        <taxon>Streptomycetaceae</taxon>
        <taxon>Kitasatospora</taxon>
    </lineage>
</organism>
<evidence type="ECO:0000256" key="2">
    <source>
        <dbReference type="ARBA" id="ARBA00023125"/>
    </source>
</evidence>
<dbReference type="InterPro" id="IPR051011">
    <property type="entry name" value="Metal_resp_trans_reg"/>
</dbReference>
<keyword evidence="2" id="KW-0238">DNA-binding</keyword>
<dbReference type="InterPro" id="IPR001845">
    <property type="entry name" value="HTH_ArsR_DNA-bd_dom"/>
</dbReference>
<accession>A0ABN1XII4</accession>
<evidence type="ECO:0000256" key="3">
    <source>
        <dbReference type="ARBA" id="ARBA00023163"/>
    </source>
</evidence>
<reference evidence="5 6" key="1">
    <citation type="journal article" date="2019" name="Int. J. Syst. Evol. Microbiol.">
        <title>The Global Catalogue of Microorganisms (GCM) 10K type strain sequencing project: providing services to taxonomists for standard genome sequencing and annotation.</title>
        <authorList>
            <consortium name="The Broad Institute Genomics Platform"/>
            <consortium name="The Broad Institute Genome Sequencing Center for Infectious Disease"/>
            <person name="Wu L."/>
            <person name="Ma J."/>
        </authorList>
    </citation>
    <scope>NUCLEOTIDE SEQUENCE [LARGE SCALE GENOMIC DNA]</scope>
    <source>
        <strain evidence="5 6">JCM 12393</strain>
    </source>
</reference>
<dbReference type="SUPFAM" id="SSF46785">
    <property type="entry name" value="Winged helix' DNA-binding domain"/>
    <property type="match status" value="1"/>
</dbReference>
<dbReference type="SMART" id="SM00418">
    <property type="entry name" value="HTH_ARSR"/>
    <property type="match status" value="1"/>
</dbReference>
<dbReference type="Proteomes" id="UP001499863">
    <property type="component" value="Unassembled WGS sequence"/>
</dbReference>
<evidence type="ECO:0000313" key="6">
    <source>
        <dbReference type="Proteomes" id="UP001499863"/>
    </source>
</evidence>
<dbReference type="PANTHER" id="PTHR43132">
    <property type="entry name" value="ARSENICAL RESISTANCE OPERON REPRESSOR ARSR-RELATED"/>
    <property type="match status" value="1"/>
</dbReference>
<dbReference type="InterPro" id="IPR011991">
    <property type="entry name" value="ArsR-like_HTH"/>
</dbReference>
<dbReference type="PANTHER" id="PTHR43132:SF6">
    <property type="entry name" value="HTH-TYPE TRANSCRIPTIONAL REPRESSOR CZRA"/>
    <property type="match status" value="1"/>
</dbReference>
<sequence>MHRFKLDLADLATTWFACSPIQEAALSLRMWTHPGFYSAQSAAFERLRPSFERLDSSLLLSLVSDNRWIPDFLTPRPAVPWPDFRTELAAVRALPPEQLRGELERTFLPHGRPLPAVLEAGLADPARLLARIADALAEYWECCLAPGWWPRARAVLEADLVYRSRVLAQQGAAALFADLDHRLRWTDGVLSINRRWTAWDGEITVDGRGLVLVPTFFARGAVTMISNDRPPQISYPARGQAWMAAARPPAIPRALERLLGAPKARLLALLAEPASTTDLAYRLGVTPGAVSQHLAVLHETGLVTRARHGRSVLYGRSPLGDELAGGPRRG</sequence>
<keyword evidence="1" id="KW-0805">Transcription regulation</keyword>
<dbReference type="EMBL" id="BAAAKJ010000011">
    <property type="protein sequence ID" value="GAA1382632.1"/>
    <property type="molecule type" value="Genomic_DNA"/>
</dbReference>